<organism evidence="1 2">
    <name type="scientific">Cytospora chrysosperma</name>
    <name type="common">Cytospora canker fungus</name>
    <name type="synonym">Sphaeria chrysosperma</name>
    <dbReference type="NCBI Taxonomy" id="252740"/>
    <lineage>
        <taxon>Eukaryota</taxon>
        <taxon>Fungi</taxon>
        <taxon>Dikarya</taxon>
        <taxon>Ascomycota</taxon>
        <taxon>Pezizomycotina</taxon>
        <taxon>Sordariomycetes</taxon>
        <taxon>Sordariomycetidae</taxon>
        <taxon>Diaporthales</taxon>
        <taxon>Cytosporaceae</taxon>
        <taxon>Cytospora</taxon>
    </lineage>
</organism>
<sequence length="98" mass="10653">MCGTTMLVHSQCQHSERSVREGSKCAIGYANSDSTFHWEEAQGIVYADDLCHACRYRLAKYGTPDPNVSWVALKAILSKRSSTTTGSSTSCDDGAKSE</sequence>
<comment type="caution">
    <text evidence="1">The sequence shown here is derived from an EMBL/GenBank/DDBJ whole genome shotgun (WGS) entry which is preliminary data.</text>
</comment>
<evidence type="ECO:0000313" key="2">
    <source>
        <dbReference type="Proteomes" id="UP000284375"/>
    </source>
</evidence>
<reference evidence="1 2" key="1">
    <citation type="submission" date="2015-09" db="EMBL/GenBank/DDBJ databases">
        <title>Host preference determinants of Valsa canker pathogens revealed by comparative genomics.</title>
        <authorList>
            <person name="Yin Z."/>
            <person name="Huang L."/>
        </authorList>
    </citation>
    <scope>NUCLEOTIDE SEQUENCE [LARGE SCALE GENOMIC DNA]</scope>
    <source>
        <strain evidence="1 2">YSFL</strain>
    </source>
</reference>
<name>A0A423VZG3_CYTCH</name>
<protein>
    <submittedName>
        <fullName evidence="1">Uncharacterized protein</fullName>
    </submittedName>
</protein>
<evidence type="ECO:0000313" key="1">
    <source>
        <dbReference type="EMBL" id="ROV96426.1"/>
    </source>
</evidence>
<proteinExistence type="predicted"/>
<dbReference type="Proteomes" id="UP000284375">
    <property type="component" value="Unassembled WGS sequence"/>
</dbReference>
<keyword evidence="2" id="KW-1185">Reference proteome</keyword>
<dbReference type="EMBL" id="LJZO01000020">
    <property type="protein sequence ID" value="ROV96426.1"/>
    <property type="molecule type" value="Genomic_DNA"/>
</dbReference>
<accession>A0A423VZG3</accession>
<dbReference type="OrthoDB" id="5236808at2759"/>
<gene>
    <name evidence="1" type="ORF">VSDG_05415</name>
</gene>
<dbReference type="AlphaFoldDB" id="A0A423VZG3"/>